<keyword evidence="2 4" id="KW-0694">RNA-binding</keyword>
<accession>A0A4Y2BMF8</accession>
<dbReference type="CDD" id="cd12355">
    <property type="entry name" value="RRM_RBM18"/>
    <property type="match status" value="1"/>
</dbReference>
<evidence type="ECO:0000256" key="1">
    <source>
        <dbReference type="ARBA" id="ARBA00021141"/>
    </source>
</evidence>
<dbReference type="OrthoDB" id="6730379at2759"/>
<dbReference type="GO" id="GO:0003723">
    <property type="term" value="F:RNA binding"/>
    <property type="evidence" value="ECO:0007669"/>
    <property type="project" value="UniProtKB-UniRule"/>
</dbReference>
<gene>
    <name evidence="7" type="primary">RBM18</name>
    <name evidence="7" type="ORF">AVEN_123773_1</name>
</gene>
<reference evidence="7 8" key="1">
    <citation type="journal article" date="2019" name="Sci. Rep.">
        <title>Orb-weaving spider Araneus ventricosus genome elucidates the spidroin gene catalogue.</title>
        <authorList>
            <person name="Kono N."/>
            <person name="Nakamura H."/>
            <person name="Ohtoshi R."/>
            <person name="Moran D.A.P."/>
            <person name="Shinohara A."/>
            <person name="Yoshida Y."/>
            <person name="Fujiwara M."/>
            <person name="Mori M."/>
            <person name="Tomita M."/>
            <person name="Arakawa K."/>
        </authorList>
    </citation>
    <scope>NUCLEOTIDE SEQUENCE [LARGE SCALE GENOMIC DNA]</scope>
</reference>
<dbReference type="Proteomes" id="UP000499080">
    <property type="component" value="Unassembled WGS sequence"/>
</dbReference>
<name>A0A4Y2BMF8_ARAVE</name>
<dbReference type="Pfam" id="PF00076">
    <property type="entry name" value="RRM_1"/>
    <property type="match status" value="1"/>
</dbReference>
<dbReference type="AlphaFoldDB" id="A0A4Y2BMF8"/>
<evidence type="ECO:0000313" key="8">
    <source>
        <dbReference type="Proteomes" id="UP000499080"/>
    </source>
</evidence>
<dbReference type="SUPFAM" id="SSF54928">
    <property type="entry name" value="RNA-binding domain, RBD"/>
    <property type="match status" value="1"/>
</dbReference>
<feature type="region of interest" description="Disordered" evidence="5">
    <location>
        <begin position="175"/>
        <end position="201"/>
    </location>
</feature>
<keyword evidence="8" id="KW-1185">Reference proteome</keyword>
<dbReference type="PROSITE" id="PS50102">
    <property type="entry name" value="RRM"/>
    <property type="match status" value="1"/>
</dbReference>
<evidence type="ECO:0000256" key="4">
    <source>
        <dbReference type="PROSITE-ProRule" id="PRU00176"/>
    </source>
</evidence>
<evidence type="ECO:0000256" key="2">
    <source>
        <dbReference type="ARBA" id="ARBA00022884"/>
    </source>
</evidence>
<evidence type="ECO:0000259" key="6">
    <source>
        <dbReference type="PROSITE" id="PS50102"/>
    </source>
</evidence>
<sequence length="201" mass="22720">MSIEPSIPLPLDPSPPPEADEKRLWIGNIDSRLTEYNLLKILQKYGKIKKFDFLFHKSGALKGQPRGYSFVTYETRQQAENALAALNGKQALGKNLAVRFAHKKTAPSESFIGVKKPAVLGKTPEETKQTKNPTCQILAIEAKLKAMEEQREKELEMCLSATRVSTDDSILTNKSVTQTHRKARNAPYNLHEKKQQKGYRR</sequence>
<evidence type="ECO:0000256" key="5">
    <source>
        <dbReference type="SAM" id="MobiDB-lite"/>
    </source>
</evidence>
<comment type="caution">
    <text evidence="7">The sequence shown here is derived from an EMBL/GenBank/DDBJ whole genome shotgun (WGS) entry which is preliminary data.</text>
</comment>
<dbReference type="Gene3D" id="3.30.70.330">
    <property type="match status" value="1"/>
</dbReference>
<dbReference type="EMBL" id="BGPR01000087">
    <property type="protein sequence ID" value="GBL92595.1"/>
    <property type="molecule type" value="Genomic_DNA"/>
</dbReference>
<dbReference type="InterPro" id="IPR035979">
    <property type="entry name" value="RBD_domain_sf"/>
</dbReference>
<dbReference type="InterPro" id="IPR000504">
    <property type="entry name" value="RRM_dom"/>
</dbReference>
<protein>
    <recommendedName>
        <fullName evidence="1">Probable RNA-binding protein 18</fullName>
    </recommendedName>
    <alternativeName>
        <fullName evidence="3">RNA-binding motif protein 18</fullName>
    </alternativeName>
</protein>
<dbReference type="PANTHER" id="PTHR21245">
    <property type="entry name" value="HETEROGENEOUS NUCLEAR RIBONUCLEOPROTEIN"/>
    <property type="match status" value="1"/>
</dbReference>
<dbReference type="InterPro" id="IPR039157">
    <property type="entry name" value="RBM18_RRM"/>
</dbReference>
<feature type="domain" description="RRM" evidence="6">
    <location>
        <begin position="22"/>
        <end position="103"/>
    </location>
</feature>
<evidence type="ECO:0000313" key="7">
    <source>
        <dbReference type="EMBL" id="GBL92595.1"/>
    </source>
</evidence>
<dbReference type="InterPro" id="IPR012677">
    <property type="entry name" value="Nucleotide-bd_a/b_plait_sf"/>
</dbReference>
<proteinExistence type="predicted"/>
<dbReference type="SMART" id="SM00360">
    <property type="entry name" value="RRM"/>
    <property type="match status" value="1"/>
</dbReference>
<evidence type="ECO:0000256" key="3">
    <source>
        <dbReference type="ARBA" id="ARBA00030780"/>
    </source>
</evidence>
<organism evidence="7 8">
    <name type="scientific">Araneus ventricosus</name>
    <name type="common">Orbweaver spider</name>
    <name type="synonym">Epeira ventricosa</name>
    <dbReference type="NCBI Taxonomy" id="182803"/>
    <lineage>
        <taxon>Eukaryota</taxon>
        <taxon>Metazoa</taxon>
        <taxon>Ecdysozoa</taxon>
        <taxon>Arthropoda</taxon>
        <taxon>Chelicerata</taxon>
        <taxon>Arachnida</taxon>
        <taxon>Araneae</taxon>
        <taxon>Araneomorphae</taxon>
        <taxon>Entelegynae</taxon>
        <taxon>Araneoidea</taxon>
        <taxon>Araneidae</taxon>
        <taxon>Araneus</taxon>
    </lineage>
</organism>